<dbReference type="EMBL" id="QMWP01000022">
    <property type="protein sequence ID" value="RLG70924.1"/>
    <property type="molecule type" value="Genomic_DNA"/>
</dbReference>
<accession>A0A497JL31</accession>
<dbReference type="Proteomes" id="UP000278031">
    <property type="component" value="Unassembled WGS sequence"/>
</dbReference>
<feature type="coiled-coil region" evidence="1">
    <location>
        <begin position="65"/>
        <end position="162"/>
    </location>
</feature>
<evidence type="ECO:0000256" key="1">
    <source>
        <dbReference type="SAM" id="Coils"/>
    </source>
</evidence>
<protein>
    <submittedName>
        <fullName evidence="3">Uncharacterized protein</fullName>
    </submittedName>
</protein>
<keyword evidence="2" id="KW-0812">Transmembrane</keyword>
<name>A0A497JL31_9ARCH</name>
<keyword evidence="2" id="KW-0472">Membrane</keyword>
<evidence type="ECO:0000256" key="2">
    <source>
        <dbReference type="SAM" id="Phobius"/>
    </source>
</evidence>
<feature type="non-terminal residue" evidence="3">
    <location>
        <position position="1"/>
    </location>
</feature>
<comment type="caution">
    <text evidence="3">The sequence shown here is derived from an EMBL/GenBank/DDBJ whole genome shotgun (WGS) entry which is preliminary data.</text>
</comment>
<keyword evidence="2" id="KW-1133">Transmembrane helix</keyword>
<sequence>EEEVKKQKNRLAEKCAEKLNKLKAKLKKLKDNLPVIKALIKKYLKILGRKVKIKSYKFKISSIWLSTKKELIENWEDEIKAAEKEIQKMEKYINKEDFEEFSRELQKLNLEALEKEINATKEKLEEEEASIKAHAKIMLERAKKIKGRDENAQNLLLEAEQKMALADYLGALEITEKILQLKDSNIKEKFPLHILYPTALAALIGGGLFVWKRKKERLEDISAEFEEFN</sequence>
<evidence type="ECO:0000313" key="3">
    <source>
        <dbReference type="EMBL" id="RLG70924.1"/>
    </source>
</evidence>
<reference evidence="3 4" key="1">
    <citation type="submission" date="2018-06" db="EMBL/GenBank/DDBJ databases">
        <title>Extensive metabolic versatility and redundancy in microbially diverse, dynamic hydrothermal sediments.</title>
        <authorList>
            <person name="Dombrowski N."/>
            <person name="Teske A."/>
            <person name="Baker B.J."/>
        </authorList>
    </citation>
    <scope>NUCLEOTIDE SEQUENCE [LARGE SCALE GENOMIC DNA]</scope>
    <source>
        <strain evidence="3">B51_G17</strain>
    </source>
</reference>
<organism evidence="3 4">
    <name type="scientific">Candidatus Iainarchaeum sp</name>
    <dbReference type="NCBI Taxonomy" id="3101447"/>
    <lineage>
        <taxon>Archaea</taxon>
        <taxon>Candidatus Iainarchaeota</taxon>
        <taxon>Candidatus Iainarchaeia</taxon>
        <taxon>Candidatus Iainarchaeales</taxon>
        <taxon>Candidatus Iainarchaeaceae</taxon>
        <taxon>Candidatus Iainarchaeum</taxon>
    </lineage>
</organism>
<dbReference type="AlphaFoldDB" id="A0A497JL31"/>
<feature type="transmembrane region" description="Helical" evidence="2">
    <location>
        <begin position="190"/>
        <end position="211"/>
    </location>
</feature>
<proteinExistence type="predicted"/>
<gene>
    <name evidence="3" type="ORF">DRO04_00895</name>
</gene>
<evidence type="ECO:0000313" key="4">
    <source>
        <dbReference type="Proteomes" id="UP000278031"/>
    </source>
</evidence>
<keyword evidence="1" id="KW-0175">Coiled coil</keyword>
<feature type="coiled-coil region" evidence="1">
    <location>
        <begin position="1"/>
        <end position="39"/>
    </location>
</feature>